<dbReference type="RefSeq" id="XP_009221200.1">
    <property type="nucleotide sequence ID" value="XM_009222936.1"/>
</dbReference>
<dbReference type="GeneID" id="20345595"/>
<feature type="compositionally biased region" description="Polar residues" evidence="1">
    <location>
        <begin position="194"/>
        <end position="204"/>
    </location>
</feature>
<reference evidence="3" key="4">
    <citation type="journal article" date="2015" name="G3 (Bethesda)">
        <title>Genome sequences of three phytopathogenic species of the Magnaporthaceae family of fungi.</title>
        <authorList>
            <person name="Okagaki L.H."/>
            <person name="Nunes C.C."/>
            <person name="Sailsbery J."/>
            <person name="Clay B."/>
            <person name="Brown D."/>
            <person name="John T."/>
            <person name="Oh Y."/>
            <person name="Young N."/>
            <person name="Fitzgerald M."/>
            <person name="Haas B.J."/>
            <person name="Zeng Q."/>
            <person name="Young S."/>
            <person name="Adiconis X."/>
            <person name="Fan L."/>
            <person name="Levin J.Z."/>
            <person name="Mitchell T.K."/>
            <person name="Okubara P.A."/>
            <person name="Farman M.L."/>
            <person name="Kohn L.M."/>
            <person name="Birren B."/>
            <person name="Ma L.-J."/>
            <person name="Dean R.A."/>
        </authorList>
    </citation>
    <scope>NUCLEOTIDE SEQUENCE</scope>
    <source>
        <strain evidence="3">R3-111a-1</strain>
    </source>
</reference>
<dbReference type="Pfam" id="PF19287">
    <property type="entry name" value="DUF5910"/>
    <property type="match status" value="1"/>
</dbReference>
<dbReference type="EMBL" id="GL385397">
    <property type="protein sequence ID" value="EJT75200.1"/>
    <property type="molecule type" value="Genomic_DNA"/>
</dbReference>
<keyword evidence="4" id="KW-1185">Reference proteome</keyword>
<proteinExistence type="predicted"/>
<evidence type="ECO:0000313" key="2">
    <source>
        <dbReference type="EMBL" id="EJT75200.1"/>
    </source>
</evidence>
<evidence type="ECO:0000313" key="3">
    <source>
        <dbReference type="EnsemblFungi" id="EJT75200"/>
    </source>
</evidence>
<dbReference type="HOGENOM" id="CLU_1165879_0_0_1"/>
<dbReference type="AlphaFoldDB" id="J3NV28"/>
<sequence>MDGQAEFVWLPKEYQGTSEEQINAYIQSLGVKNPKAAIRVGPISPGGWVGSAHYQMLIPFTDNQEDTETYARLTGERFDLDLGKYKESPWADWSKLDIKGKPEGINFQPEFDDRSGAGTPGEYCKRGVKSCDARGGSNKPLGSGSNKGPLDGDSTKNPSTGGNTKNPLNGGSNTKNPSTGGSNKTPLNGGGNKAASTGTNTPNTPAMGGRSNAMPLASRSNGNRPPGTRGGRKAAGVA</sequence>
<reference evidence="2" key="3">
    <citation type="submission" date="2010-09" db="EMBL/GenBank/DDBJ databases">
        <title>Annotation of Gaeumannomyces graminis var. tritici R3-111a-1.</title>
        <authorList>
            <consortium name="The Broad Institute Genome Sequencing Platform"/>
            <person name="Ma L.-J."/>
            <person name="Dead R."/>
            <person name="Young S.K."/>
            <person name="Zeng Q."/>
            <person name="Gargeya S."/>
            <person name="Fitzgerald M."/>
            <person name="Haas B."/>
            <person name="Abouelleil A."/>
            <person name="Alvarado L."/>
            <person name="Arachchi H.M."/>
            <person name="Berlin A."/>
            <person name="Brown A."/>
            <person name="Chapman S.B."/>
            <person name="Chen Z."/>
            <person name="Dunbar C."/>
            <person name="Freedman E."/>
            <person name="Gearin G."/>
            <person name="Gellesch M."/>
            <person name="Goldberg J."/>
            <person name="Griggs A."/>
            <person name="Gujja S."/>
            <person name="Heiman D."/>
            <person name="Howarth C."/>
            <person name="Larson L."/>
            <person name="Lui A."/>
            <person name="MacDonald P.J.P."/>
            <person name="Mehta T."/>
            <person name="Montmayeur A."/>
            <person name="Murphy C."/>
            <person name="Neiman D."/>
            <person name="Pearson M."/>
            <person name="Priest M."/>
            <person name="Roberts A."/>
            <person name="Saif S."/>
            <person name="Shea T."/>
            <person name="Shenoy N."/>
            <person name="Sisk P."/>
            <person name="Stolte C."/>
            <person name="Sykes S."/>
            <person name="Yandava C."/>
            <person name="Wortman J."/>
            <person name="Nusbaum C."/>
            <person name="Birren B."/>
        </authorList>
    </citation>
    <scope>NUCLEOTIDE SEQUENCE</scope>
    <source>
        <strain evidence="2">R3-111a-1</strain>
    </source>
</reference>
<reference evidence="4" key="1">
    <citation type="submission" date="2010-07" db="EMBL/GenBank/DDBJ databases">
        <title>The genome sequence of Gaeumannomyces graminis var. tritici strain R3-111a-1.</title>
        <authorList>
            <consortium name="The Broad Institute Genome Sequencing Platform"/>
            <person name="Ma L.-J."/>
            <person name="Dead R."/>
            <person name="Young S."/>
            <person name="Zeng Q."/>
            <person name="Koehrsen M."/>
            <person name="Alvarado L."/>
            <person name="Berlin A."/>
            <person name="Chapman S.B."/>
            <person name="Chen Z."/>
            <person name="Freedman E."/>
            <person name="Gellesch M."/>
            <person name="Goldberg J."/>
            <person name="Griggs A."/>
            <person name="Gujja S."/>
            <person name="Heilman E.R."/>
            <person name="Heiman D."/>
            <person name="Hepburn T."/>
            <person name="Howarth C."/>
            <person name="Jen D."/>
            <person name="Larson L."/>
            <person name="Mehta T."/>
            <person name="Neiman D."/>
            <person name="Pearson M."/>
            <person name="Roberts A."/>
            <person name="Saif S."/>
            <person name="Shea T."/>
            <person name="Shenoy N."/>
            <person name="Sisk P."/>
            <person name="Stolte C."/>
            <person name="Sykes S."/>
            <person name="Walk T."/>
            <person name="White J."/>
            <person name="Yandava C."/>
            <person name="Haas B."/>
            <person name="Nusbaum C."/>
            <person name="Birren B."/>
        </authorList>
    </citation>
    <scope>NUCLEOTIDE SEQUENCE [LARGE SCALE GENOMIC DNA]</scope>
    <source>
        <strain evidence="4">R3-111a-1</strain>
    </source>
</reference>
<name>J3NV28_GAET3</name>
<feature type="region of interest" description="Disordered" evidence="1">
    <location>
        <begin position="130"/>
        <end position="238"/>
    </location>
</feature>
<dbReference type="EnsemblFungi" id="EJT75200">
    <property type="protein sequence ID" value="EJT75200"/>
    <property type="gene ID" value="GGTG_05137"/>
</dbReference>
<feature type="compositionally biased region" description="Polar residues" evidence="1">
    <location>
        <begin position="155"/>
        <end position="186"/>
    </location>
</feature>
<protein>
    <submittedName>
        <fullName evidence="2 3">Uncharacterized protein</fullName>
    </submittedName>
</protein>
<reference evidence="2" key="2">
    <citation type="submission" date="2010-07" db="EMBL/GenBank/DDBJ databases">
        <authorList>
            <consortium name="The Broad Institute Genome Sequencing Platform"/>
            <consortium name="Broad Institute Genome Sequencing Center for Infectious Disease"/>
            <person name="Ma L.-J."/>
            <person name="Dead R."/>
            <person name="Young S."/>
            <person name="Zeng Q."/>
            <person name="Koehrsen M."/>
            <person name="Alvarado L."/>
            <person name="Berlin A."/>
            <person name="Chapman S.B."/>
            <person name="Chen Z."/>
            <person name="Freedman E."/>
            <person name="Gellesch M."/>
            <person name="Goldberg J."/>
            <person name="Griggs A."/>
            <person name="Gujja S."/>
            <person name="Heilman E.R."/>
            <person name="Heiman D."/>
            <person name="Hepburn T."/>
            <person name="Howarth C."/>
            <person name="Jen D."/>
            <person name="Larson L."/>
            <person name="Mehta T."/>
            <person name="Neiman D."/>
            <person name="Pearson M."/>
            <person name="Roberts A."/>
            <person name="Saif S."/>
            <person name="Shea T."/>
            <person name="Shenoy N."/>
            <person name="Sisk P."/>
            <person name="Stolte C."/>
            <person name="Sykes S."/>
            <person name="Walk T."/>
            <person name="White J."/>
            <person name="Yandava C."/>
            <person name="Haas B."/>
            <person name="Nusbaum C."/>
            <person name="Birren B."/>
        </authorList>
    </citation>
    <scope>NUCLEOTIDE SEQUENCE</scope>
    <source>
        <strain evidence="2">R3-111a-1</strain>
    </source>
</reference>
<reference evidence="3" key="5">
    <citation type="submission" date="2018-04" db="UniProtKB">
        <authorList>
            <consortium name="EnsemblFungi"/>
        </authorList>
    </citation>
    <scope>IDENTIFICATION</scope>
    <source>
        <strain evidence="3">R3-111a-1</strain>
    </source>
</reference>
<dbReference type="VEuPathDB" id="FungiDB:GGTG_05137"/>
<evidence type="ECO:0000313" key="4">
    <source>
        <dbReference type="Proteomes" id="UP000006039"/>
    </source>
</evidence>
<dbReference type="InterPro" id="IPR045564">
    <property type="entry name" value="DUF5910"/>
</dbReference>
<gene>
    <name evidence="3" type="primary">20345595</name>
    <name evidence="2" type="ORF">GGTG_05137</name>
</gene>
<organism evidence="2">
    <name type="scientific">Gaeumannomyces tritici (strain R3-111a-1)</name>
    <name type="common">Wheat and barley take-all root rot fungus</name>
    <name type="synonym">Gaeumannomyces graminis var. tritici</name>
    <dbReference type="NCBI Taxonomy" id="644352"/>
    <lineage>
        <taxon>Eukaryota</taxon>
        <taxon>Fungi</taxon>
        <taxon>Dikarya</taxon>
        <taxon>Ascomycota</taxon>
        <taxon>Pezizomycotina</taxon>
        <taxon>Sordariomycetes</taxon>
        <taxon>Sordariomycetidae</taxon>
        <taxon>Magnaporthales</taxon>
        <taxon>Magnaporthaceae</taxon>
        <taxon>Gaeumannomyces</taxon>
    </lineage>
</organism>
<evidence type="ECO:0000256" key="1">
    <source>
        <dbReference type="SAM" id="MobiDB-lite"/>
    </source>
</evidence>
<dbReference type="Proteomes" id="UP000006039">
    <property type="component" value="Unassembled WGS sequence"/>
</dbReference>
<accession>J3NV28</accession>